<feature type="domain" description="HTH CENPB-type" evidence="7">
    <location>
        <begin position="98"/>
        <end position="175"/>
    </location>
</feature>
<keyword evidence="9" id="KW-1185">Reference proteome</keyword>
<dbReference type="InterPro" id="IPR004875">
    <property type="entry name" value="DDE_SF_endonuclease_dom"/>
</dbReference>
<dbReference type="KEGG" id="ecb:102149570"/>
<dbReference type="SMART" id="SM00674">
    <property type="entry name" value="CENPB"/>
    <property type="match status" value="1"/>
</dbReference>
<evidence type="ECO:0000313" key="8">
    <source>
        <dbReference type="Ensembl" id="ENSECAP00000025649.1"/>
    </source>
</evidence>
<dbReference type="Pfam" id="PF03221">
    <property type="entry name" value="HTH_Tnp_Tc5"/>
    <property type="match status" value="1"/>
</dbReference>
<evidence type="ECO:0000259" key="7">
    <source>
        <dbReference type="PROSITE" id="PS51253"/>
    </source>
</evidence>
<dbReference type="InterPro" id="IPR007889">
    <property type="entry name" value="HTH_Psq"/>
</dbReference>
<reference evidence="8 9" key="1">
    <citation type="journal article" date="2009" name="Science">
        <title>Genome sequence, comparative analysis, and population genetics of the domestic horse.</title>
        <authorList>
            <consortium name="Broad Institute Genome Sequencing Platform"/>
            <consortium name="Broad Institute Whole Genome Assembly Team"/>
            <person name="Wade C.M."/>
            <person name="Giulotto E."/>
            <person name="Sigurdsson S."/>
            <person name="Zoli M."/>
            <person name="Gnerre S."/>
            <person name="Imsland F."/>
            <person name="Lear T.L."/>
            <person name="Adelson D.L."/>
            <person name="Bailey E."/>
            <person name="Bellone R.R."/>
            <person name="Bloecker H."/>
            <person name="Distl O."/>
            <person name="Edgar R.C."/>
            <person name="Garber M."/>
            <person name="Leeb T."/>
            <person name="Mauceli E."/>
            <person name="MacLeod J.N."/>
            <person name="Penedo M.C.T."/>
            <person name="Raison J.M."/>
            <person name="Sharpe T."/>
            <person name="Vogel J."/>
            <person name="Andersson L."/>
            <person name="Antczak D.F."/>
            <person name="Biagi T."/>
            <person name="Binns M.M."/>
            <person name="Chowdhary B.P."/>
            <person name="Coleman S.J."/>
            <person name="Della Valle G."/>
            <person name="Fryc S."/>
            <person name="Guerin G."/>
            <person name="Hasegawa T."/>
            <person name="Hill E.W."/>
            <person name="Jurka J."/>
            <person name="Kiialainen A."/>
            <person name="Lindgren G."/>
            <person name="Liu J."/>
            <person name="Magnani E."/>
            <person name="Mickelson J.R."/>
            <person name="Murray J."/>
            <person name="Nergadze S.G."/>
            <person name="Onofrio R."/>
            <person name="Pedroni S."/>
            <person name="Piras M.F."/>
            <person name="Raudsepp T."/>
            <person name="Rocchi M."/>
            <person name="Roeed K.H."/>
            <person name="Ryder O.A."/>
            <person name="Searle S."/>
            <person name="Skow L."/>
            <person name="Swinburne J.E."/>
            <person name="Syvaenen A.C."/>
            <person name="Tozaki T."/>
            <person name="Valberg S.J."/>
            <person name="Vaudin M."/>
            <person name="White J.R."/>
            <person name="Zody M.C."/>
            <person name="Lander E.S."/>
            <person name="Lindblad-Toh K."/>
        </authorList>
    </citation>
    <scope>NUCLEOTIDE SEQUENCE [LARGE SCALE GENOMIC DNA]</scope>
    <source>
        <strain evidence="8 9">Thoroughbred</strain>
    </source>
</reference>
<dbReference type="Pfam" id="PF04218">
    <property type="entry name" value="CENP-B_N"/>
    <property type="match status" value="1"/>
</dbReference>
<dbReference type="InterPro" id="IPR009057">
    <property type="entry name" value="Homeodomain-like_sf"/>
</dbReference>
<comment type="similarity">
    <text evidence="2">Belongs to the tigger transposable element derived protein family.</text>
</comment>
<dbReference type="GeneTree" id="ENSGT00940000163452"/>
<dbReference type="PaxDb" id="9796-ENSECAP00000025649"/>
<evidence type="ECO:0000256" key="5">
    <source>
        <dbReference type="SAM" id="MobiDB-lite"/>
    </source>
</evidence>
<dbReference type="Ensembl" id="ENSECAT00000134306.1">
    <property type="protein sequence ID" value="ENSECAP00000066804.1"/>
    <property type="gene ID" value="ENSECAG00000032863.2"/>
</dbReference>
<dbReference type="Proteomes" id="UP000002281">
    <property type="component" value="Chromosome 17"/>
</dbReference>
<comment type="subcellular location">
    <subcellularLocation>
        <location evidence="1">Nucleus</location>
    </subcellularLocation>
</comment>
<dbReference type="GO" id="GO:0005634">
    <property type="term" value="C:nucleus"/>
    <property type="evidence" value="ECO:0000318"/>
    <property type="project" value="GO_Central"/>
</dbReference>
<evidence type="ECO:0000256" key="2">
    <source>
        <dbReference type="ARBA" id="ARBA00010881"/>
    </source>
</evidence>
<feature type="region of interest" description="Disordered" evidence="5">
    <location>
        <begin position="592"/>
        <end position="612"/>
    </location>
</feature>
<dbReference type="STRING" id="9796.ENSECAP00000025649"/>
<dbReference type="PANTHER" id="PTHR19303:SF60">
    <property type="entry name" value="HTH CENPB-TYPE DOMAIN-CONTAINING PROTEIN"/>
    <property type="match status" value="1"/>
</dbReference>
<dbReference type="Gene3D" id="1.10.10.60">
    <property type="entry name" value="Homeodomain-like"/>
    <property type="match status" value="1"/>
</dbReference>
<feature type="chain" id="PRO_5044598179" description="HTH CENPB-type domain-containing protein" evidence="6">
    <location>
        <begin position="24"/>
        <end position="612"/>
    </location>
</feature>
<evidence type="ECO:0000256" key="6">
    <source>
        <dbReference type="SAM" id="SignalP"/>
    </source>
</evidence>
<dbReference type="PANTHER" id="PTHR19303">
    <property type="entry name" value="TRANSPOSON"/>
    <property type="match status" value="1"/>
</dbReference>
<organism evidence="8 9">
    <name type="scientific">Equus caballus</name>
    <name type="common">Horse</name>
    <dbReference type="NCBI Taxonomy" id="9796"/>
    <lineage>
        <taxon>Eukaryota</taxon>
        <taxon>Metazoa</taxon>
        <taxon>Chordata</taxon>
        <taxon>Craniata</taxon>
        <taxon>Vertebrata</taxon>
        <taxon>Euteleostomi</taxon>
        <taxon>Mammalia</taxon>
        <taxon>Eutheria</taxon>
        <taxon>Laurasiatheria</taxon>
        <taxon>Perissodactyla</taxon>
        <taxon>Equidae</taxon>
        <taxon>Equus</taxon>
    </lineage>
</organism>
<dbReference type="InterPro" id="IPR050863">
    <property type="entry name" value="CenT-Element_Derived"/>
</dbReference>
<dbReference type="Ensembl" id="ENSECAT00000045766.2">
    <property type="protein sequence ID" value="ENSECAP00000025649.1"/>
    <property type="gene ID" value="ENSECAG00000032863.2"/>
</dbReference>
<dbReference type="OrthoDB" id="6019202at2759"/>
<dbReference type="InterPro" id="IPR006600">
    <property type="entry name" value="HTH_CenpB_DNA-bd_dom"/>
</dbReference>
<proteinExistence type="inferred from homology"/>
<name>A0A3Q2GYK8_HORSE</name>
<keyword evidence="3" id="KW-0238">DNA-binding</keyword>
<sequence length="612" mass="70176">MVYWCHNFHIFVLFVGDFTVSMAPKRSAKTLSGVPKRKKAVMCLTEKIRVLDKLRSGLSYSAVGREFNVNESTIRYIQKKEQEIRQSVREAAPESAKVTSIVRDAAMEKMEKQLTLWIHEMTTNERSVVDSVVVRLKAKEIYGHVTQGQENVKPFSASAGWLARFKRRYHMKNVKLAGKAGSADWEAAEEFKKYLLSIIHEKGYMEEQVFNADETGLFYKNVGKRTYVMRMASKAPGFKSFQDHATLLLCANAKGDFKCKPLMVHRAQNPRALRGKNLNRMPVHWRWNKKAWMASGIFWDWFHNCFIPEAERYLHSKNLAFRVLLILDDAPVHCHEELENAHPDIEVLFMPPNTASLIQPLSQGIIKAFKAHYTRELYSKAFEALDANEEATMMDYWRSVTIRNVIDYIGTSWDSIKQATINNCWGNVWPDCVKNFEGFEGVTKNIKNTVENIMHIAQQISGEGFDDMKEGDVEEILAEMAVEPTNKDLDEMAKHGIGVSDDEDADESQPTTPRIVPLTAAKIAEWNSALEKIFNDMEECDPMLERSLTFKRLTSNAFVPYAETLKDLKRKAKQTRLKQFFKPVWEGKLLTPPSCESQTPEVELPDLAHHLH</sequence>
<dbReference type="Bgee" id="ENSECAG00000032863">
    <property type="expression patterns" value="Expressed in brainstem and 23 other cell types or tissues"/>
</dbReference>
<dbReference type="Gene3D" id="3.30.420.10">
    <property type="entry name" value="Ribonuclease H-like superfamily/Ribonuclease H"/>
    <property type="match status" value="1"/>
</dbReference>
<feature type="signal peptide" evidence="6">
    <location>
        <begin position="1"/>
        <end position="23"/>
    </location>
</feature>
<dbReference type="Pfam" id="PF03184">
    <property type="entry name" value="DDE_1"/>
    <property type="match status" value="1"/>
</dbReference>
<dbReference type="Gene3D" id="1.10.10.10">
    <property type="entry name" value="Winged helix-like DNA-binding domain superfamily/Winged helix DNA-binding domain"/>
    <property type="match status" value="1"/>
</dbReference>
<accession>A0A3Q2GYK8</accession>
<keyword evidence="4" id="KW-0539">Nucleus</keyword>
<dbReference type="PROSITE" id="PS51253">
    <property type="entry name" value="HTH_CENPB"/>
    <property type="match status" value="1"/>
</dbReference>
<dbReference type="AlphaFoldDB" id="A0A3Q2GYK8"/>
<dbReference type="InterPro" id="IPR036388">
    <property type="entry name" value="WH-like_DNA-bd_sf"/>
</dbReference>
<evidence type="ECO:0000313" key="9">
    <source>
        <dbReference type="Proteomes" id="UP000002281"/>
    </source>
</evidence>
<keyword evidence="6" id="KW-0732">Signal</keyword>
<protein>
    <recommendedName>
        <fullName evidence="7">HTH CENPB-type domain-containing protein</fullName>
    </recommendedName>
</protein>
<evidence type="ECO:0000256" key="4">
    <source>
        <dbReference type="ARBA" id="ARBA00023242"/>
    </source>
</evidence>
<dbReference type="InParanoid" id="A0A3Q2GYK8"/>
<evidence type="ECO:0000256" key="3">
    <source>
        <dbReference type="ARBA" id="ARBA00023125"/>
    </source>
</evidence>
<dbReference type="GO" id="GO:0003677">
    <property type="term" value="F:DNA binding"/>
    <property type="evidence" value="ECO:0000318"/>
    <property type="project" value="GO_Central"/>
</dbReference>
<evidence type="ECO:0000256" key="1">
    <source>
        <dbReference type="ARBA" id="ARBA00004123"/>
    </source>
</evidence>
<dbReference type="SUPFAM" id="SSF46689">
    <property type="entry name" value="Homeodomain-like"/>
    <property type="match status" value="2"/>
</dbReference>
<dbReference type="OMA" id="NIMHIAQ"/>
<dbReference type="InterPro" id="IPR036397">
    <property type="entry name" value="RNaseH_sf"/>
</dbReference>
<reference evidence="8" key="2">
    <citation type="submission" date="2025-05" db="UniProtKB">
        <authorList>
            <consortium name="Ensembl"/>
        </authorList>
    </citation>
    <scope>IDENTIFICATION</scope>
    <source>
        <strain evidence="8">Thoroughbred</strain>
    </source>
</reference>
<gene>
    <name evidence="8" type="primary">LOC102149570</name>
</gene>